<gene>
    <name evidence="2" type="ORF">FOL47_002401</name>
</gene>
<reference evidence="2 3" key="1">
    <citation type="submission" date="2020-04" db="EMBL/GenBank/DDBJ databases">
        <title>Perkinsus chesapeaki whole genome sequence.</title>
        <authorList>
            <person name="Bogema D.R."/>
        </authorList>
    </citation>
    <scope>NUCLEOTIDE SEQUENCE [LARGE SCALE GENOMIC DNA]</scope>
    <source>
        <strain evidence="2">ATCC PRA-425</strain>
    </source>
</reference>
<evidence type="ECO:0008006" key="4">
    <source>
        <dbReference type="Google" id="ProtNLM"/>
    </source>
</evidence>
<evidence type="ECO:0000313" key="3">
    <source>
        <dbReference type="Proteomes" id="UP000591131"/>
    </source>
</evidence>
<evidence type="ECO:0000313" key="2">
    <source>
        <dbReference type="EMBL" id="KAF4649129.1"/>
    </source>
</evidence>
<sequence>MSFGGVPPGIGADGSRVSIINSSQTGKPTRASLRRGTTGLNHGSTESGSFRHSSPSLKQPPPAQPLEGSASPCRRSSGSTRSTVTSDFQRRKRSSVTTASSRPSSRCSSSPKLPEAPVKKTRKTLSDSDFPILISDSPEKPCSRQSENCSPGRKLDLSRFEVVVVKARAKSSEVWKSGRFGRVKAIGEDDADILSCTAVCTVCLQVFSTKGSSTTTLLRHMDSCDGPDDCKQPTLLSYFSHKALTKQQRDQLTSSLVETIAAVPGLGFQSVTNARFIEMIQTVSNLTARVGGPVQAHREVLLDGWRNPFTHGEILGVTTVVVKDGVPTSVAIALRDLPSGKSEDLYEALKN</sequence>
<accession>A0A7J6KRB9</accession>
<dbReference type="Proteomes" id="UP000591131">
    <property type="component" value="Unassembled WGS sequence"/>
</dbReference>
<feature type="compositionally biased region" description="Polar residues" evidence="1">
    <location>
        <begin position="38"/>
        <end position="57"/>
    </location>
</feature>
<dbReference type="EMBL" id="JAAPAO010001654">
    <property type="protein sequence ID" value="KAF4649129.1"/>
    <property type="molecule type" value="Genomic_DNA"/>
</dbReference>
<evidence type="ECO:0000256" key="1">
    <source>
        <dbReference type="SAM" id="MobiDB-lite"/>
    </source>
</evidence>
<feature type="compositionally biased region" description="Polar residues" evidence="1">
    <location>
        <begin position="18"/>
        <end position="27"/>
    </location>
</feature>
<feature type="compositionally biased region" description="Low complexity" evidence="1">
    <location>
        <begin position="74"/>
        <end position="86"/>
    </location>
</feature>
<proteinExistence type="predicted"/>
<feature type="region of interest" description="Disordered" evidence="1">
    <location>
        <begin position="1"/>
        <end position="151"/>
    </location>
</feature>
<protein>
    <recommendedName>
        <fullName evidence="4">BED-type domain-containing protein</fullName>
    </recommendedName>
</protein>
<keyword evidence="3" id="KW-1185">Reference proteome</keyword>
<dbReference type="AlphaFoldDB" id="A0A7J6KRB9"/>
<feature type="compositionally biased region" description="Gly residues" evidence="1">
    <location>
        <begin position="1"/>
        <end position="12"/>
    </location>
</feature>
<feature type="non-terminal residue" evidence="2">
    <location>
        <position position="351"/>
    </location>
</feature>
<organism evidence="2 3">
    <name type="scientific">Perkinsus chesapeaki</name>
    <name type="common">Clam parasite</name>
    <name type="synonym">Perkinsus andrewsi</name>
    <dbReference type="NCBI Taxonomy" id="330153"/>
    <lineage>
        <taxon>Eukaryota</taxon>
        <taxon>Sar</taxon>
        <taxon>Alveolata</taxon>
        <taxon>Perkinsozoa</taxon>
        <taxon>Perkinsea</taxon>
        <taxon>Perkinsida</taxon>
        <taxon>Perkinsidae</taxon>
        <taxon>Perkinsus</taxon>
    </lineage>
</organism>
<name>A0A7J6KRB9_PERCH</name>
<feature type="compositionally biased region" description="Low complexity" evidence="1">
    <location>
        <begin position="95"/>
        <end position="111"/>
    </location>
</feature>
<comment type="caution">
    <text evidence="2">The sequence shown here is derived from an EMBL/GenBank/DDBJ whole genome shotgun (WGS) entry which is preliminary data.</text>
</comment>